<accession>A0AA36NIW9</accession>
<dbReference type="Proteomes" id="UP001178507">
    <property type="component" value="Unassembled WGS sequence"/>
</dbReference>
<dbReference type="Pfam" id="PF10294">
    <property type="entry name" value="Methyltransf_16"/>
    <property type="match status" value="1"/>
</dbReference>
<dbReference type="InterPro" id="IPR019410">
    <property type="entry name" value="Methyltransf_16"/>
</dbReference>
<dbReference type="PANTHER" id="PTHR14614">
    <property type="entry name" value="HEPATOCELLULAR CARCINOMA-ASSOCIATED ANTIGEN"/>
    <property type="match status" value="1"/>
</dbReference>
<dbReference type="SUPFAM" id="SSF53335">
    <property type="entry name" value="S-adenosyl-L-methionine-dependent methyltransferases"/>
    <property type="match status" value="1"/>
</dbReference>
<comment type="caution">
    <text evidence="1">The sequence shown here is derived from an EMBL/GenBank/DDBJ whole genome shotgun (WGS) entry which is preliminary data.</text>
</comment>
<dbReference type="EMBL" id="CAUJNA010003598">
    <property type="protein sequence ID" value="CAJ1405711.1"/>
    <property type="molecule type" value="Genomic_DNA"/>
</dbReference>
<dbReference type="InterPro" id="IPR029063">
    <property type="entry name" value="SAM-dependent_MTases_sf"/>
</dbReference>
<keyword evidence="2" id="KW-1185">Reference proteome</keyword>
<dbReference type="Gene3D" id="3.40.50.150">
    <property type="entry name" value="Vaccinia Virus protein VP39"/>
    <property type="match status" value="1"/>
</dbReference>
<protein>
    <submittedName>
        <fullName evidence="1">Uncharacterized protein</fullName>
    </submittedName>
</protein>
<sequence>MARSQLRRGVASALAAAIAAKLAARRRLSCDSLDSDGLGALSPTLREHTIDTEAGPPLTVKLWESALPFAGGPGLRSWPSARHLLTYLRDLEPKEPRFRRKVLELGCGCGLLAFALGLLGAEVTATDQSEEALTLCAKSATERRARGLRLAFRRLDWTDSKACRELLKELRVVAPRVAEVAELREARRALRQDLGGVGALKRELANAGFLEPTGMLSTGDKPFNVFARAGKGLLKQPNMEREQQALGEYQQKFVICRNRPENDLHWDSTDPYWVSKASMSRRHRFLTTKDLHWQWFNALVFGMACELGEGSSLAEAIREVEDMKAAALSYAKSSPGWSEQVGLFVNIFGHNNVNSLFVHIIDMEELGPSFEAQGYKNCPLDAVLKVLKEEVEEHFQPQLLQVLDTAAFERHSAADMAVFELTA</sequence>
<name>A0AA36NIW9_9DINO</name>
<reference evidence="1" key="1">
    <citation type="submission" date="2023-08" db="EMBL/GenBank/DDBJ databases">
        <authorList>
            <person name="Chen Y."/>
            <person name="Shah S."/>
            <person name="Dougan E. K."/>
            <person name="Thang M."/>
            <person name="Chan C."/>
        </authorList>
    </citation>
    <scope>NUCLEOTIDE SEQUENCE</scope>
</reference>
<gene>
    <name evidence="1" type="ORF">EVOR1521_LOCUS27856</name>
</gene>
<dbReference type="AlphaFoldDB" id="A0AA36NIW9"/>
<proteinExistence type="predicted"/>
<evidence type="ECO:0000313" key="2">
    <source>
        <dbReference type="Proteomes" id="UP001178507"/>
    </source>
</evidence>
<organism evidence="1 2">
    <name type="scientific">Effrenium voratum</name>
    <dbReference type="NCBI Taxonomy" id="2562239"/>
    <lineage>
        <taxon>Eukaryota</taxon>
        <taxon>Sar</taxon>
        <taxon>Alveolata</taxon>
        <taxon>Dinophyceae</taxon>
        <taxon>Suessiales</taxon>
        <taxon>Symbiodiniaceae</taxon>
        <taxon>Effrenium</taxon>
    </lineage>
</organism>
<evidence type="ECO:0000313" key="1">
    <source>
        <dbReference type="EMBL" id="CAJ1405711.1"/>
    </source>
</evidence>